<dbReference type="Gene3D" id="3.30.70.1440">
    <property type="entry name" value="Multidrug efflux transporter AcrB pore domain"/>
    <property type="match status" value="1"/>
</dbReference>
<feature type="transmembrane region" description="Helical" evidence="8">
    <location>
        <begin position="12"/>
        <end position="32"/>
    </location>
</feature>
<accession>A0A916YXQ7</accession>
<proteinExistence type="predicted"/>
<evidence type="ECO:0000256" key="5">
    <source>
        <dbReference type="ARBA" id="ARBA00022692"/>
    </source>
</evidence>
<dbReference type="GO" id="GO:0042910">
    <property type="term" value="F:xenobiotic transmembrane transporter activity"/>
    <property type="evidence" value="ECO:0007669"/>
    <property type="project" value="TreeGrafter"/>
</dbReference>
<protein>
    <submittedName>
        <fullName evidence="9">Multidrug transporter</fullName>
    </submittedName>
</protein>
<dbReference type="Gene3D" id="3.30.2090.10">
    <property type="entry name" value="Multidrug efflux transporter AcrB TolC docking domain, DN and DC subdomains"/>
    <property type="match status" value="2"/>
</dbReference>
<evidence type="ECO:0000256" key="4">
    <source>
        <dbReference type="ARBA" id="ARBA00022519"/>
    </source>
</evidence>
<feature type="transmembrane region" description="Helical" evidence="8">
    <location>
        <begin position="855"/>
        <end position="872"/>
    </location>
</feature>
<feature type="transmembrane region" description="Helical" evidence="8">
    <location>
        <begin position="431"/>
        <end position="451"/>
    </location>
</feature>
<evidence type="ECO:0000313" key="10">
    <source>
        <dbReference type="Proteomes" id="UP000612349"/>
    </source>
</evidence>
<feature type="transmembrane region" description="Helical" evidence="8">
    <location>
        <begin position="525"/>
        <end position="543"/>
    </location>
</feature>
<dbReference type="InterPro" id="IPR001036">
    <property type="entry name" value="Acrflvin-R"/>
</dbReference>
<dbReference type="Gene3D" id="3.30.70.1320">
    <property type="entry name" value="Multidrug efflux transporter AcrB pore domain like"/>
    <property type="match status" value="1"/>
</dbReference>
<comment type="caution">
    <text evidence="9">The sequence shown here is derived from an EMBL/GenBank/DDBJ whole genome shotgun (WGS) entry which is preliminary data.</text>
</comment>
<feature type="transmembrane region" description="Helical" evidence="8">
    <location>
        <begin position="334"/>
        <end position="353"/>
    </location>
</feature>
<keyword evidence="5 8" id="KW-0812">Transmembrane</keyword>
<feature type="transmembrane region" description="Helical" evidence="8">
    <location>
        <begin position="955"/>
        <end position="974"/>
    </location>
</feature>
<comment type="subcellular location">
    <subcellularLocation>
        <location evidence="1">Cell inner membrane</location>
        <topology evidence="1">Multi-pass membrane protein</topology>
    </subcellularLocation>
</comment>
<dbReference type="Gene3D" id="1.20.1640.10">
    <property type="entry name" value="Multidrug efflux transporter AcrB transmembrane domain"/>
    <property type="match status" value="2"/>
</dbReference>
<dbReference type="Gene3D" id="3.30.70.1430">
    <property type="entry name" value="Multidrug efflux transporter AcrB pore domain"/>
    <property type="match status" value="2"/>
</dbReference>
<dbReference type="SUPFAM" id="SSF82866">
    <property type="entry name" value="Multidrug efflux transporter AcrB transmembrane domain"/>
    <property type="match status" value="2"/>
</dbReference>
<dbReference type="EMBL" id="BMIP01000002">
    <property type="protein sequence ID" value="GGD66007.1"/>
    <property type="molecule type" value="Genomic_DNA"/>
</dbReference>
<evidence type="ECO:0000313" key="9">
    <source>
        <dbReference type="EMBL" id="GGD66007.1"/>
    </source>
</evidence>
<dbReference type="SUPFAM" id="SSF82693">
    <property type="entry name" value="Multidrug efflux transporter AcrB pore domain, PN1, PN2, PC1 and PC2 subdomains"/>
    <property type="match status" value="3"/>
</dbReference>
<dbReference type="Proteomes" id="UP000612349">
    <property type="component" value="Unassembled WGS sequence"/>
</dbReference>
<feature type="transmembrane region" description="Helical" evidence="8">
    <location>
        <begin position="360"/>
        <end position="380"/>
    </location>
</feature>
<reference evidence="9" key="1">
    <citation type="journal article" date="2014" name="Int. J. Syst. Evol. Microbiol.">
        <title>Complete genome sequence of Corynebacterium casei LMG S-19264T (=DSM 44701T), isolated from a smear-ripened cheese.</title>
        <authorList>
            <consortium name="US DOE Joint Genome Institute (JGI-PGF)"/>
            <person name="Walter F."/>
            <person name="Albersmeier A."/>
            <person name="Kalinowski J."/>
            <person name="Ruckert C."/>
        </authorList>
    </citation>
    <scope>NUCLEOTIDE SEQUENCE</scope>
    <source>
        <strain evidence="9">CGMCC 1.15360</strain>
    </source>
</reference>
<dbReference type="RefSeq" id="WP_066775605.1">
    <property type="nucleotide sequence ID" value="NZ_BMIP01000002.1"/>
</dbReference>
<keyword evidence="10" id="KW-1185">Reference proteome</keyword>
<feature type="transmembrane region" description="Helical" evidence="8">
    <location>
        <begin position="879"/>
        <end position="901"/>
    </location>
</feature>
<dbReference type="InterPro" id="IPR027463">
    <property type="entry name" value="AcrB_DN_DC_subdom"/>
</dbReference>
<dbReference type="Pfam" id="PF00873">
    <property type="entry name" value="ACR_tran"/>
    <property type="match status" value="1"/>
</dbReference>
<keyword evidence="2" id="KW-0813">Transport</keyword>
<reference evidence="9" key="2">
    <citation type="submission" date="2020-09" db="EMBL/GenBank/DDBJ databases">
        <authorList>
            <person name="Sun Q."/>
            <person name="Zhou Y."/>
        </authorList>
    </citation>
    <scope>NUCLEOTIDE SEQUENCE</scope>
    <source>
        <strain evidence="9">CGMCC 1.15360</strain>
    </source>
</reference>
<keyword evidence="4" id="KW-0997">Cell inner membrane</keyword>
<evidence type="ECO:0000256" key="8">
    <source>
        <dbReference type="SAM" id="Phobius"/>
    </source>
</evidence>
<organism evidence="9 10">
    <name type="scientific">Croceicoccus mobilis</name>
    <dbReference type="NCBI Taxonomy" id="1703339"/>
    <lineage>
        <taxon>Bacteria</taxon>
        <taxon>Pseudomonadati</taxon>
        <taxon>Pseudomonadota</taxon>
        <taxon>Alphaproteobacteria</taxon>
        <taxon>Sphingomonadales</taxon>
        <taxon>Erythrobacteraceae</taxon>
        <taxon>Croceicoccus</taxon>
    </lineage>
</organism>
<dbReference type="PANTHER" id="PTHR32063:SF14">
    <property type="entry name" value="BLL4319 PROTEIN"/>
    <property type="match status" value="1"/>
</dbReference>
<dbReference type="PRINTS" id="PR00702">
    <property type="entry name" value="ACRIFLAVINRP"/>
</dbReference>
<gene>
    <name evidence="9" type="primary">acrF</name>
    <name evidence="9" type="ORF">GCM10010990_14380</name>
</gene>
<dbReference type="AlphaFoldDB" id="A0A916YXQ7"/>
<evidence type="ECO:0000256" key="2">
    <source>
        <dbReference type="ARBA" id="ARBA00022448"/>
    </source>
</evidence>
<keyword evidence="7 8" id="KW-0472">Membrane</keyword>
<evidence type="ECO:0000256" key="7">
    <source>
        <dbReference type="ARBA" id="ARBA00023136"/>
    </source>
</evidence>
<feature type="transmembrane region" description="Helical" evidence="8">
    <location>
        <begin position="986"/>
        <end position="1010"/>
    </location>
</feature>
<dbReference type="OrthoDB" id="9807350at2"/>
<name>A0A916YXQ7_9SPHN</name>
<keyword evidence="6 8" id="KW-1133">Transmembrane helix</keyword>
<sequence>MFLSDLSVRRPVVATVLSILITIAGIVGFLNLSVREFPDTDPPVISVRTNYTGASASVIESQITQILEDRLAGVEGIETITSQSQDGRSSISVEFRPGREIDAAANDVRDRISRAAGDLPDDAEPPEVRKVDSDASPIMFFIVRSDTMDRLELGDYVDRVLVDRLSNVDGVAQVFAGGASRPAMRVWLDMNRLAAYRLTPGDIETALRNQNVELPAGRIESEAQNLTLRVDRQYVTPEDFAALIVGRGSDGYLVRLGDVARIELAPEDLYSNFKLNGETGVGLGVVRQSGANTLSVAQGARDAIEEMKKDLPDGVSIIPGSDNSQFIERAIEKVYHTLAEAAVLVVLVIFLFLGSWRATLIPAITVPICLLGTFAVLWVFGFSINLLTLLALVLAIGLVVDDAIVVLENIHHRIEEGEPPLLASFNGARQVGFAVVATTLVVCAVFVPVMFIAGQTGLLFRELAVAMIAAIALSGFLALSLTPMICSKILKREERGGLPAKIDHVFGKVERRYGNWLDWCMARPFTVYGGVAILLAMAVWAFSTLPNELVPAEDTGIVEVRLNAPEGTSFNALVGYGQEAEAKILPMVDDGNDGKPIRGVISRFPASFGSSEDFNAGRMVIFLKPWEEREESSAEVAQMINARLSELAALRGNGTVRSSLGRGRGQPVNFVIAGTSYDDLAIARDRILAAAAENPGLVNLDADYVESKPQILIDVNRERAGDLGVSSAAISQALQTLMGSRRVSTFTQGGEEYRVVVQADASERDRESSLSSIYVRSRTGELVPLSNLVSLRESTSARELGRFNKMRAITLQGGLAPGYSLGEALNFLEDQARSSPEVLAIGYRGESQTFRQTGSSIWIVFGFTVLTIYLLLAAQFESFVHPLVIIMGVPPAIAGGAYGLALTGNSINLFSQIGMVMLVGLAAKNGILIVEFANQLRDEGVEFLAATRRAAVRRLRPILMTSIATVMGGVPLAISTGAGAGARTAIGVVLVAGVALATFVTIFLVPVLYAGLTRKTRPPQAVARDLEEEIRDSGESIAPA</sequence>
<feature type="transmembrane region" description="Helical" evidence="8">
    <location>
        <begin position="463"/>
        <end position="486"/>
    </location>
</feature>
<evidence type="ECO:0000256" key="6">
    <source>
        <dbReference type="ARBA" id="ARBA00022989"/>
    </source>
</evidence>
<dbReference type="FunFam" id="1.20.1640.10:FF:000001">
    <property type="entry name" value="Efflux pump membrane transporter"/>
    <property type="match status" value="1"/>
</dbReference>
<evidence type="ECO:0000256" key="3">
    <source>
        <dbReference type="ARBA" id="ARBA00022475"/>
    </source>
</evidence>
<feature type="transmembrane region" description="Helical" evidence="8">
    <location>
        <begin position="913"/>
        <end position="934"/>
    </location>
</feature>
<feature type="transmembrane region" description="Helical" evidence="8">
    <location>
        <begin position="386"/>
        <end position="410"/>
    </location>
</feature>
<dbReference type="SUPFAM" id="SSF82714">
    <property type="entry name" value="Multidrug efflux transporter AcrB TolC docking domain, DN and DC subdomains"/>
    <property type="match status" value="2"/>
</dbReference>
<evidence type="ECO:0000256" key="1">
    <source>
        <dbReference type="ARBA" id="ARBA00004429"/>
    </source>
</evidence>
<dbReference type="PANTHER" id="PTHR32063">
    <property type="match status" value="1"/>
</dbReference>
<dbReference type="GO" id="GO:0005886">
    <property type="term" value="C:plasma membrane"/>
    <property type="evidence" value="ECO:0007669"/>
    <property type="project" value="UniProtKB-SubCell"/>
</dbReference>
<keyword evidence="3" id="KW-1003">Cell membrane</keyword>